<feature type="transmembrane region" description="Helical" evidence="1">
    <location>
        <begin position="285"/>
        <end position="301"/>
    </location>
</feature>
<dbReference type="SUPFAM" id="SSF49785">
    <property type="entry name" value="Galactose-binding domain-like"/>
    <property type="match status" value="1"/>
</dbReference>
<dbReference type="Proteomes" id="UP001256827">
    <property type="component" value="Chromosome"/>
</dbReference>
<dbReference type="EMBL" id="CP134050">
    <property type="protein sequence ID" value="WNC13670.1"/>
    <property type="molecule type" value="Genomic_DNA"/>
</dbReference>
<gene>
    <name evidence="2" type="ORF">RGB73_23740</name>
</gene>
<name>A0ABY9T0N7_BREBE</name>
<accession>A0ABY9T0N7</accession>
<keyword evidence="1" id="KW-1133">Transmembrane helix</keyword>
<protein>
    <recommendedName>
        <fullName evidence="4">Histidine kinase</fullName>
    </recommendedName>
</protein>
<proteinExistence type="predicted"/>
<reference evidence="2 3" key="1">
    <citation type="submission" date="2023-09" db="EMBL/GenBank/DDBJ databases">
        <title>Complete Genome and Methylome dissection of Bacillus brevis NEB573 original source of BbsI restriction endonuclease.</title>
        <authorList>
            <person name="Fomenkov A."/>
            <person name="Roberts R.D."/>
        </authorList>
    </citation>
    <scope>NUCLEOTIDE SEQUENCE [LARGE SCALE GENOMIC DNA]</scope>
    <source>
        <strain evidence="2 3">NEB573</strain>
    </source>
</reference>
<dbReference type="Gene3D" id="2.60.120.260">
    <property type="entry name" value="Galactose-binding domain-like"/>
    <property type="match status" value="1"/>
</dbReference>
<sequence>MSDMTNKIVKWKTVLVVSLFLLVLTGSRILWITIFQSTEQPYAKDGLLDLRNWNAAEGQTIELDGQWEFYPHVWLIDPESSQTTEKSSPQLIQVPGDWNSLMQPGEDTPYGYGSYRLRILVDPKQDLTYSIRIPSVRSSSALYVNGRLLAKAGEPGVNKKEYKVGNVPYTSSFAANGSSEIEVVIQAANYDDPGKSGIVRSIKFGTEEAIARQTQLSMTMQLLVAIVSLLHAVYALILYLLGKRDRRLLFFSLLLASATFMYLLATDEKLIPYWFPIDYETGIKLVSYAIIALSCSLLLCVKQQWPAF</sequence>
<feature type="transmembrane region" description="Helical" evidence="1">
    <location>
        <begin position="248"/>
        <end position="265"/>
    </location>
</feature>
<evidence type="ECO:0000313" key="3">
    <source>
        <dbReference type="Proteomes" id="UP001256827"/>
    </source>
</evidence>
<keyword evidence="1" id="KW-0812">Transmembrane</keyword>
<evidence type="ECO:0008006" key="4">
    <source>
        <dbReference type="Google" id="ProtNLM"/>
    </source>
</evidence>
<dbReference type="InterPro" id="IPR008979">
    <property type="entry name" value="Galactose-bd-like_sf"/>
</dbReference>
<dbReference type="RefSeq" id="WP_310765220.1">
    <property type="nucleotide sequence ID" value="NZ_CP134050.1"/>
</dbReference>
<organism evidence="2 3">
    <name type="scientific">Brevibacillus brevis</name>
    <name type="common">Bacillus brevis</name>
    <dbReference type="NCBI Taxonomy" id="1393"/>
    <lineage>
        <taxon>Bacteria</taxon>
        <taxon>Bacillati</taxon>
        <taxon>Bacillota</taxon>
        <taxon>Bacilli</taxon>
        <taxon>Bacillales</taxon>
        <taxon>Paenibacillaceae</taxon>
        <taxon>Brevibacillus</taxon>
    </lineage>
</organism>
<keyword evidence="3" id="KW-1185">Reference proteome</keyword>
<feature type="transmembrane region" description="Helical" evidence="1">
    <location>
        <begin position="222"/>
        <end position="241"/>
    </location>
</feature>
<keyword evidence="1" id="KW-0472">Membrane</keyword>
<evidence type="ECO:0000256" key="1">
    <source>
        <dbReference type="SAM" id="Phobius"/>
    </source>
</evidence>
<evidence type="ECO:0000313" key="2">
    <source>
        <dbReference type="EMBL" id="WNC13670.1"/>
    </source>
</evidence>